<evidence type="ECO:0000256" key="1">
    <source>
        <dbReference type="ARBA" id="ARBA00023002"/>
    </source>
</evidence>
<evidence type="ECO:0000313" key="4">
    <source>
        <dbReference type="Proteomes" id="UP000215914"/>
    </source>
</evidence>
<protein>
    <submittedName>
        <fullName evidence="3">Putative L-lactate/malate dehydrogenase</fullName>
    </submittedName>
</protein>
<sequence length="95" mass="9861">MVSKGKVEVVLQSCGGGAPLATGVAGGRGAPLAAGVAVGSRSWRIGRCCPNAIVNLISNPVNSTVPIAAEVFKKAGTYELLLDFYRVFSDVHVWM</sequence>
<dbReference type="PANTHER" id="PTHR11540:SF71">
    <property type="entry name" value="MALATE DEHYDROGENASE 1, PEROXISOMAL"/>
    <property type="match status" value="1"/>
</dbReference>
<evidence type="ECO:0000256" key="2">
    <source>
        <dbReference type="ARBA" id="ARBA00023027"/>
    </source>
</evidence>
<dbReference type="AlphaFoldDB" id="A0A251S068"/>
<organism evidence="3 4">
    <name type="scientific">Helianthus annuus</name>
    <name type="common">Common sunflower</name>
    <dbReference type="NCBI Taxonomy" id="4232"/>
    <lineage>
        <taxon>Eukaryota</taxon>
        <taxon>Viridiplantae</taxon>
        <taxon>Streptophyta</taxon>
        <taxon>Embryophyta</taxon>
        <taxon>Tracheophyta</taxon>
        <taxon>Spermatophyta</taxon>
        <taxon>Magnoliopsida</taxon>
        <taxon>eudicotyledons</taxon>
        <taxon>Gunneridae</taxon>
        <taxon>Pentapetalae</taxon>
        <taxon>asterids</taxon>
        <taxon>campanulids</taxon>
        <taxon>Asterales</taxon>
        <taxon>Asteraceae</taxon>
        <taxon>Asteroideae</taxon>
        <taxon>Heliantheae alliance</taxon>
        <taxon>Heliantheae</taxon>
        <taxon>Helianthus</taxon>
    </lineage>
</organism>
<dbReference type="STRING" id="4232.A0A251S068"/>
<name>A0A251S068_HELAN</name>
<proteinExistence type="predicted"/>
<keyword evidence="4" id="KW-1185">Reference proteome</keyword>
<accession>A0A251S068</accession>
<keyword evidence="2" id="KW-0520">NAD</keyword>
<dbReference type="GO" id="GO:0016491">
    <property type="term" value="F:oxidoreductase activity"/>
    <property type="evidence" value="ECO:0007669"/>
    <property type="project" value="UniProtKB-KW"/>
</dbReference>
<gene>
    <name evidence="3" type="ORF">HannXRQ_Chr16g0500961</name>
</gene>
<dbReference type="EMBL" id="CM007905">
    <property type="protein sequence ID" value="OTF90561.1"/>
    <property type="molecule type" value="Genomic_DNA"/>
</dbReference>
<dbReference type="PANTHER" id="PTHR11540">
    <property type="entry name" value="MALATE AND LACTATE DEHYDROGENASE"/>
    <property type="match status" value="1"/>
</dbReference>
<reference evidence="4" key="1">
    <citation type="journal article" date="2017" name="Nature">
        <title>The sunflower genome provides insights into oil metabolism, flowering and Asterid evolution.</title>
        <authorList>
            <person name="Badouin H."/>
            <person name="Gouzy J."/>
            <person name="Grassa C.J."/>
            <person name="Murat F."/>
            <person name="Staton S.E."/>
            <person name="Cottret L."/>
            <person name="Lelandais-Briere C."/>
            <person name="Owens G.L."/>
            <person name="Carrere S."/>
            <person name="Mayjonade B."/>
            <person name="Legrand L."/>
            <person name="Gill N."/>
            <person name="Kane N.C."/>
            <person name="Bowers J.E."/>
            <person name="Hubner S."/>
            <person name="Bellec A."/>
            <person name="Berard A."/>
            <person name="Berges H."/>
            <person name="Blanchet N."/>
            <person name="Boniface M.C."/>
            <person name="Brunel D."/>
            <person name="Catrice O."/>
            <person name="Chaidir N."/>
            <person name="Claudel C."/>
            <person name="Donnadieu C."/>
            <person name="Faraut T."/>
            <person name="Fievet G."/>
            <person name="Helmstetter N."/>
            <person name="King M."/>
            <person name="Knapp S.J."/>
            <person name="Lai Z."/>
            <person name="Le Paslier M.C."/>
            <person name="Lippi Y."/>
            <person name="Lorenzon L."/>
            <person name="Mandel J.R."/>
            <person name="Marage G."/>
            <person name="Marchand G."/>
            <person name="Marquand E."/>
            <person name="Bret-Mestries E."/>
            <person name="Morien E."/>
            <person name="Nambeesan S."/>
            <person name="Nguyen T."/>
            <person name="Pegot-Espagnet P."/>
            <person name="Pouilly N."/>
            <person name="Raftis F."/>
            <person name="Sallet E."/>
            <person name="Schiex T."/>
            <person name="Thomas J."/>
            <person name="Vandecasteele C."/>
            <person name="Vares D."/>
            <person name="Vear F."/>
            <person name="Vautrin S."/>
            <person name="Crespi M."/>
            <person name="Mangin B."/>
            <person name="Burke J.M."/>
            <person name="Salse J."/>
            <person name="Munos S."/>
            <person name="Vincourt P."/>
            <person name="Rieseberg L.H."/>
            <person name="Langlade N.B."/>
        </authorList>
    </citation>
    <scope>NUCLEOTIDE SEQUENCE [LARGE SCALE GENOMIC DNA]</scope>
    <source>
        <strain evidence="4">cv. SF193</strain>
    </source>
</reference>
<dbReference type="Proteomes" id="UP000215914">
    <property type="component" value="Chromosome 16"/>
</dbReference>
<keyword evidence="1" id="KW-0560">Oxidoreductase</keyword>
<dbReference type="InParanoid" id="A0A251S068"/>
<dbReference type="Gene3D" id="3.40.50.720">
    <property type="entry name" value="NAD(P)-binding Rossmann-like Domain"/>
    <property type="match status" value="1"/>
</dbReference>
<evidence type="ECO:0000313" key="3">
    <source>
        <dbReference type="EMBL" id="OTF90561.1"/>
    </source>
</evidence>